<dbReference type="Gene3D" id="3.40.50.300">
    <property type="entry name" value="P-loop containing nucleotide triphosphate hydrolases"/>
    <property type="match status" value="1"/>
</dbReference>
<evidence type="ECO:0000256" key="1">
    <source>
        <dbReference type="ARBA" id="ARBA00022741"/>
    </source>
</evidence>
<dbReference type="InterPro" id="IPR027417">
    <property type="entry name" value="P-loop_NTPase"/>
</dbReference>
<dbReference type="PhylomeDB" id="T1IV54"/>
<dbReference type="STRING" id="126957.T1IV54"/>
<sequence length="174" mass="19638">MASKHWILITGPPGIGKTTLITKVSKELSRRHIPTVGFFTEEVRQNGQRTGFDIVSIKTYNDSHRVGKYSVDLKSFEAIAIPNLKPVKSCKDAVVVIDEIGKMELFSKSFEHTVLELFSNDNQQFILATIPIAKNKPLPLVDTLRSRSDIKLIDVVSRENRNELVQTIVDEFTK</sequence>
<dbReference type="HOGENOM" id="CLU_103145_1_0_1"/>
<dbReference type="PANTHER" id="PTHR43146">
    <property type="entry name" value="CANCER-RELATED NUCLEOSIDE-TRIPHOSPHATASE"/>
    <property type="match status" value="1"/>
</dbReference>
<evidence type="ECO:0000259" key="4">
    <source>
        <dbReference type="SMART" id="SM00382"/>
    </source>
</evidence>
<dbReference type="PANTHER" id="PTHR43146:SF1">
    <property type="entry name" value="CANCER-RELATED NUCLEOSIDE-TRIPHOSPHATASE"/>
    <property type="match status" value="1"/>
</dbReference>
<dbReference type="OMA" id="VTAVQNC"/>
<dbReference type="SUPFAM" id="SSF52540">
    <property type="entry name" value="P-loop containing nucleoside triphosphate hydrolases"/>
    <property type="match status" value="1"/>
</dbReference>
<dbReference type="eggNOG" id="ENOG502QVJ8">
    <property type="taxonomic scope" value="Eukaryota"/>
</dbReference>
<dbReference type="EMBL" id="JH431575">
    <property type="status" value="NOT_ANNOTATED_CDS"/>
    <property type="molecule type" value="Genomic_DNA"/>
</dbReference>
<dbReference type="SMART" id="SM00382">
    <property type="entry name" value="AAA"/>
    <property type="match status" value="1"/>
</dbReference>
<name>T1IV54_STRMM</name>
<dbReference type="EnsemblMetazoa" id="SMAR005045-RA">
    <property type="protein sequence ID" value="SMAR005045-PA"/>
    <property type="gene ID" value="SMAR005045"/>
</dbReference>
<keyword evidence="3" id="KW-0067">ATP-binding</keyword>
<accession>T1IV54</accession>
<feature type="domain" description="AAA+ ATPase" evidence="4">
    <location>
        <begin position="3"/>
        <end position="154"/>
    </location>
</feature>
<evidence type="ECO:0000313" key="6">
    <source>
        <dbReference type="Proteomes" id="UP000014500"/>
    </source>
</evidence>
<dbReference type="InterPro" id="IPR003593">
    <property type="entry name" value="AAA+_ATPase"/>
</dbReference>
<keyword evidence="6" id="KW-1185">Reference proteome</keyword>
<dbReference type="GO" id="GO:0005524">
    <property type="term" value="F:ATP binding"/>
    <property type="evidence" value="ECO:0007669"/>
    <property type="project" value="UniProtKB-KW"/>
</dbReference>
<protein>
    <recommendedName>
        <fullName evidence="4">AAA+ ATPase domain-containing protein</fullName>
    </recommendedName>
</protein>
<dbReference type="AlphaFoldDB" id="T1IV54"/>
<dbReference type="GO" id="GO:0017111">
    <property type="term" value="F:ribonucleoside triphosphate phosphatase activity"/>
    <property type="evidence" value="ECO:0007669"/>
    <property type="project" value="InterPro"/>
</dbReference>
<organism evidence="5 6">
    <name type="scientific">Strigamia maritima</name>
    <name type="common">European centipede</name>
    <name type="synonym">Geophilus maritimus</name>
    <dbReference type="NCBI Taxonomy" id="126957"/>
    <lineage>
        <taxon>Eukaryota</taxon>
        <taxon>Metazoa</taxon>
        <taxon>Ecdysozoa</taxon>
        <taxon>Arthropoda</taxon>
        <taxon>Myriapoda</taxon>
        <taxon>Chilopoda</taxon>
        <taxon>Pleurostigmophora</taxon>
        <taxon>Geophilomorpha</taxon>
        <taxon>Linotaeniidae</taxon>
        <taxon>Strigamia</taxon>
    </lineage>
</organism>
<reference evidence="6" key="1">
    <citation type="submission" date="2011-05" db="EMBL/GenBank/DDBJ databases">
        <authorList>
            <person name="Richards S.R."/>
            <person name="Qu J."/>
            <person name="Jiang H."/>
            <person name="Jhangiani S.N."/>
            <person name="Agravi P."/>
            <person name="Goodspeed R."/>
            <person name="Gross S."/>
            <person name="Mandapat C."/>
            <person name="Jackson L."/>
            <person name="Mathew T."/>
            <person name="Pu L."/>
            <person name="Thornton R."/>
            <person name="Saada N."/>
            <person name="Wilczek-Boney K.B."/>
            <person name="Lee S."/>
            <person name="Kovar C."/>
            <person name="Wu Y."/>
            <person name="Scherer S.E."/>
            <person name="Worley K.C."/>
            <person name="Muzny D.M."/>
            <person name="Gibbs R."/>
        </authorList>
    </citation>
    <scope>NUCLEOTIDE SEQUENCE</scope>
    <source>
        <strain evidence="6">Brora</strain>
    </source>
</reference>
<evidence type="ECO:0000313" key="5">
    <source>
        <dbReference type="EnsemblMetazoa" id="SMAR005045-PA"/>
    </source>
</evidence>
<keyword evidence="2" id="KW-0378">Hydrolase</keyword>
<dbReference type="InterPro" id="IPR004948">
    <property type="entry name" value="Nuc-triphosphatase_THEP1"/>
</dbReference>
<evidence type="ECO:0000256" key="2">
    <source>
        <dbReference type="ARBA" id="ARBA00022801"/>
    </source>
</evidence>
<evidence type="ECO:0000256" key="3">
    <source>
        <dbReference type="ARBA" id="ARBA00022840"/>
    </source>
</evidence>
<reference evidence="5" key="2">
    <citation type="submission" date="2015-02" db="UniProtKB">
        <authorList>
            <consortium name="EnsemblMetazoa"/>
        </authorList>
    </citation>
    <scope>IDENTIFICATION</scope>
</reference>
<dbReference type="Proteomes" id="UP000014500">
    <property type="component" value="Unassembled WGS sequence"/>
</dbReference>
<proteinExistence type="predicted"/>
<dbReference type="Pfam" id="PF03266">
    <property type="entry name" value="NTPase_1"/>
    <property type="match status" value="1"/>
</dbReference>
<keyword evidence="1" id="KW-0547">Nucleotide-binding</keyword>